<dbReference type="Proteomes" id="UP000499080">
    <property type="component" value="Unassembled WGS sequence"/>
</dbReference>
<name>A0A4Y2IEI0_ARAVE</name>
<dbReference type="EMBL" id="BGPR01002589">
    <property type="protein sequence ID" value="GBM75970.1"/>
    <property type="molecule type" value="Genomic_DNA"/>
</dbReference>
<proteinExistence type="predicted"/>
<reference evidence="2 3" key="1">
    <citation type="journal article" date="2019" name="Sci. Rep.">
        <title>Orb-weaving spider Araneus ventricosus genome elucidates the spidroin gene catalogue.</title>
        <authorList>
            <person name="Kono N."/>
            <person name="Nakamura H."/>
            <person name="Ohtoshi R."/>
            <person name="Moran D.A.P."/>
            <person name="Shinohara A."/>
            <person name="Yoshida Y."/>
            <person name="Fujiwara M."/>
            <person name="Mori M."/>
            <person name="Tomita M."/>
            <person name="Arakawa K."/>
        </authorList>
    </citation>
    <scope>NUCLEOTIDE SEQUENCE [LARGE SCALE GENOMIC DNA]</scope>
</reference>
<accession>A0A4Y2IEI0</accession>
<feature type="region of interest" description="Disordered" evidence="1">
    <location>
        <begin position="78"/>
        <end position="119"/>
    </location>
</feature>
<organism evidence="2 3">
    <name type="scientific">Araneus ventricosus</name>
    <name type="common">Orbweaver spider</name>
    <name type="synonym">Epeira ventricosa</name>
    <dbReference type="NCBI Taxonomy" id="182803"/>
    <lineage>
        <taxon>Eukaryota</taxon>
        <taxon>Metazoa</taxon>
        <taxon>Ecdysozoa</taxon>
        <taxon>Arthropoda</taxon>
        <taxon>Chelicerata</taxon>
        <taxon>Arachnida</taxon>
        <taxon>Araneae</taxon>
        <taxon>Araneomorphae</taxon>
        <taxon>Entelegynae</taxon>
        <taxon>Araneoidea</taxon>
        <taxon>Araneidae</taxon>
        <taxon>Araneus</taxon>
    </lineage>
</organism>
<evidence type="ECO:0000256" key="1">
    <source>
        <dbReference type="SAM" id="MobiDB-lite"/>
    </source>
</evidence>
<dbReference type="AlphaFoldDB" id="A0A4Y2IEI0"/>
<sequence length="119" mass="13451">MLVNFDETWYTSSSLYDLKYFRGKYTLTKALGAEWGKVSKIHVISRPIEMLDDFDETQYTCSSLADLKYCRGNAVRVPGTPDGVARRGSAQHDSTSQHLSGTEFSQPTRHQTPQMQAQL</sequence>
<keyword evidence="3" id="KW-1185">Reference proteome</keyword>
<protein>
    <submittedName>
        <fullName evidence="2">Uncharacterized protein</fullName>
    </submittedName>
</protein>
<comment type="caution">
    <text evidence="2">The sequence shown here is derived from an EMBL/GenBank/DDBJ whole genome shotgun (WGS) entry which is preliminary data.</text>
</comment>
<feature type="compositionally biased region" description="Polar residues" evidence="1">
    <location>
        <begin position="91"/>
        <end position="119"/>
    </location>
</feature>
<evidence type="ECO:0000313" key="3">
    <source>
        <dbReference type="Proteomes" id="UP000499080"/>
    </source>
</evidence>
<evidence type="ECO:0000313" key="2">
    <source>
        <dbReference type="EMBL" id="GBM75970.1"/>
    </source>
</evidence>
<gene>
    <name evidence="2" type="ORF">AVEN_230498_1</name>
</gene>